<evidence type="ECO:0000259" key="8">
    <source>
        <dbReference type="Pfam" id="PF02687"/>
    </source>
</evidence>
<feature type="transmembrane region" description="Helical" evidence="7">
    <location>
        <begin position="289"/>
        <end position="309"/>
    </location>
</feature>
<evidence type="ECO:0000256" key="3">
    <source>
        <dbReference type="ARBA" id="ARBA00022692"/>
    </source>
</evidence>
<feature type="domain" description="ABC3 transporter permease C-terminal" evidence="8">
    <location>
        <begin position="293"/>
        <end position="407"/>
    </location>
</feature>
<sequence>MNLIENIRESLRAIYGNLLRTVLTGLIIAFGIMSLIGILTAVDSMKYTLEQTFSSLGANSFDIRRKGYNNRGSQQGKVQKVYPDITYRQAAMYKSLMDDKGRVSLSSYISGATVVKSTTAKTNPNINIVAGNEYYLQNQNLNLERGRGFSTYELENGTNVAIIGKEVADNLFPKKDPLGESITFLGRHFKIVGQLEKQGGSMGGSGGDRTILIPLETGRHIPRPDNSVLNYTIKTAVFKPEDLNFVMGEATGVMRNLRQDALGQEESFEIRRSDSALESLNEISGYLKAGGFVIGFITLLGASVGLMNIMMVSVNERTREIGVRKALGATALQIRQQFLIEAIVICMLGGLVGILFGVLMGNGIAALIGEGGFIVPWIWVFVGLSICILVGMASGYYPASRASKLDPIESLRYE</sequence>
<keyword evidence="2" id="KW-1003">Cell membrane</keyword>
<dbReference type="InterPro" id="IPR025857">
    <property type="entry name" value="MacB_PCD"/>
</dbReference>
<feature type="domain" description="MacB-like periplasmic core" evidence="9">
    <location>
        <begin position="21"/>
        <end position="225"/>
    </location>
</feature>
<proteinExistence type="inferred from homology"/>
<reference evidence="11" key="1">
    <citation type="journal article" date="2019" name="Int. J. Syst. Evol. Microbiol.">
        <title>The Global Catalogue of Microorganisms (GCM) 10K type strain sequencing project: providing services to taxonomists for standard genome sequencing and annotation.</title>
        <authorList>
            <consortium name="The Broad Institute Genomics Platform"/>
            <consortium name="The Broad Institute Genome Sequencing Center for Infectious Disease"/>
            <person name="Wu L."/>
            <person name="Ma J."/>
        </authorList>
    </citation>
    <scope>NUCLEOTIDE SEQUENCE [LARGE SCALE GENOMIC DNA]</scope>
    <source>
        <strain evidence="11">JCM 16545</strain>
    </source>
</reference>
<feature type="transmembrane region" description="Helical" evidence="7">
    <location>
        <begin position="374"/>
        <end position="397"/>
    </location>
</feature>
<keyword evidence="3 7" id="KW-0812">Transmembrane</keyword>
<evidence type="ECO:0000259" key="9">
    <source>
        <dbReference type="Pfam" id="PF12704"/>
    </source>
</evidence>
<organism evidence="10 11">
    <name type="scientific">Pontibacter silvestris</name>
    <dbReference type="NCBI Taxonomy" id="2305183"/>
    <lineage>
        <taxon>Bacteria</taxon>
        <taxon>Pseudomonadati</taxon>
        <taxon>Bacteroidota</taxon>
        <taxon>Cytophagia</taxon>
        <taxon>Cytophagales</taxon>
        <taxon>Hymenobacteraceae</taxon>
        <taxon>Pontibacter</taxon>
    </lineage>
</organism>
<evidence type="ECO:0000256" key="7">
    <source>
        <dbReference type="SAM" id="Phobius"/>
    </source>
</evidence>
<keyword evidence="11" id="KW-1185">Reference proteome</keyword>
<keyword evidence="5 7" id="KW-0472">Membrane</keyword>
<dbReference type="Pfam" id="PF02687">
    <property type="entry name" value="FtsX"/>
    <property type="match status" value="1"/>
</dbReference>
<evidence type="ECO:0000256" key="6">
    <source>
        <dbReference type="ARBA" id="ARBA00038076"/>
    </source>
</evidence>
<evidence type="ECO:0000256" key="5">
    <source>
        <dbReference type="ARBA" id="ARBA00023136"/>
    </source>
</evidence>
<dbReference type="InterPro" id="IPR050250">
    <property type="entry name" value="Macrolide_Exporter_MacB"/>
</dbReference>
<dbReference type="EMBL" id="JBHUHV010000042">
    <property type="protein sequence ID" value="MFD2068081.1"/>
    <property type="molecule type" value="Genomic_DNA"/>
</dbReference>
<comment type="caution">
    <text evidence="10">The sequence shown here is derived from an EMBL/GenBank/DDBJ whole genome shotgun (WGS) entry which is preliminary data.</text>
</comment>
<dbReference type="RefSeq" id="WP_229962403.1">
    <property type="nucleotide sequence ID" value="NZ_JAJJWI010000022.1"/>
</dbReference>
<feature type="transmembrane region" description="Helical" evidence="7">
    <location>
        <begin position="21"/>
        <end position="42"/>
    </location>
</feature>
<keyword evidence="4 7" id="KW-1133">Transmembrane helix</keyword>
<dbReference type="Pfam" id="PF12704">
    <property type="entry name" value="MacB_PCD"/>
    <property type="match status" value="1"/>
</dbReference>
<evidence type="ECO:0000256" key="4">
    <source>
        <dbReference type="ARBA" id="ARBA00022989"/>
    </source>
</evidence>
<evidence type="ECO:0000256" key="1">
    <source>
        <dbReference type="ARBA" id="ARBA00004651"/>
    </source>
</evidence>
<feature type="transmembrane region" description="Helical" evidence="7">
    <location>
        <begin position="342"/>
        <end position="368"/>
    </location>
</feature>
<dbReference type="PANTHER" id="PTHR30572:SF4">
    <property type="entry name" value="ABC TRANSPORTER PERMEASE YTRF"/>
    <property type="match status" value="1"/>
</dbReference>
<dbReference type="Proteomes" id="UP001597369">
    <property type="component" value="Unassembled WGS sequence"/>
</dbReference>
<name>A0ABW4X0B6_9BACT</name>
<evidence type="ECO:0000313" key="10">
    <source>
        <dbReference type="EMBL" id="MFD2068081.1"/>
    </source>
</evidence>
<evidence type="ECO:0000256" key="2">
    <source>
        <dbReference type="ARBA" id="ARBA00022475"/>
    </source>
</evidence>
<accession>A0ABW4X0B6</accession>
<evidence type="ECO:0000313" key="11">
    <source>
        <dbReference type="Proteomes" id="UP001597369"/>
    </source>
</evidence>
<dbReference type="PANTHER" id="PTHR30572">
    <property type="entry name" value="MEMBRANE COMPONENT OF TRANSPORTER-RELATED"/>
    <property type="match status" value="1"/>
</dbReference>
<protein>
    <submittedName>
        <fullName evidence="10">ABC transporter permease</fullName>
    </submittedName>
</protein>
<comment type="similarity">
    <text evidence="6">Belongs to the ABC-4 integral membrane protein family.</text>
</comment>
<dbReference type="InterPro" id="IPR003838">
    <property type="entry name" value="ABC3_permease_C"/>
</dbReference>
<comment type="subcellular location">
    <subcellularLocation>
        <location evidence="1">Cell membrane</location>
        <topology evidence="1">Multi-pass membrane protein</topology>
    </subcellularLocation>
</comment>
<gene>
    <name evidence="10" type="ORF">ACFSKU_14395</name>
</gene>